<dbReference type="InterPro" id="IPR051270">
    <property type="entry name" value="Tyrosine-tRNA_ligase_regulator"/>
</dbReference>
<reference evidence="3 4" key="1">
    <citation type="submission" date="2020-10" db="EMBL/GenBank/DDBJ databases">
        <title>Eggerthella sp. nov., isolated from human feces.</title>
        <authorList>
            <person name="Yajun G."/>
        </authorList>
    </citation>
    <scope>NUCLEOTIDE SEQUENCE [LARGE SCALE GENOMIC DNA]</scope>
    <source>
        <strain evidence="3 4">HF-1101</strain>
    </source>
</reference>
<organism evidence="3 4">
    <name type="scientific">Eggerthella guodeyinii</name>
    <dbReference type="NCBI Taxonomy" id="2690837"/>
    <lineage>
        <taxon>Bacteria</taxon>
        <taxon>Bacillati</taxon>
        <taxon>Actinomycetota</taxon>
        <taxon>Coriobacteriia</taxon>
        <taxon>Eggerthellales</taxon>
        <taxon>Eggerthellaceae</taxon>
        <taxon>Eggerthella</taxon>
    </lineage>
</organism>
<name>A0A6L7IR07_9ACTN</name>
<dbReference type="InterPro" id="IPR012340">
    <property type="entry name" value="NA-bd_OB-fold"/>
</dbReference>
<evidence type="ECO:0000313" key="3">
    <source>
        <dbReference type="EMBL" id="QOS68394.1"/>
    </source>
</evidence>
<dbReference type="EMBL" id="CP063310">
    <property type="protein sequence ID" value="QOS68394.1"/>
    <property type="molecule type" value="Genomic_DNA"/>
</dbReference>
<dbReference type="PROSITE" id="PS50886">
    <property type="entry name" value="TRBD"/>
    <property type="match status" value="1"/>
</dbReference>
<protein>
    <submittedName>
        <fullName evidence="3">tRNA-binding protein</fullName>
    </submittedName>
</protein>
<dbReference type="KEGG" id="egd:GS424_000530"/>
<proteinExistence type="predicted"/>
<dbReference type="Gene3D" id="2.40.50.140">
    <property type="entry name" value="Nucleic acid-binding proteins"/>
    <property type="match status" value="1"/>
</dbReference>
<dbReference type="Pfam" id="PF01588">
    <property type="entry name" value="tRNA_bind"/>
    <property type="match status" value="1"/>
</dbReference>
<dbReference type="RefSeq" id="WP_160940746.1">
    <property type="nucleotide sequence ID" value="NZ_CP063310.1"/>
</dbReference>
<dbReference type="PANTHER" id="PTHR11586:SF37">
    <property type="entry name" value="TRNA-BINDING DOMAIN-CONTAINING PROTEIN"/>
    <property type="match status" value="1"/>
</dbReference>
<sequence length="122" mass="13091">MADSLETAPVKPPITIDDLDKIDVRVGRIVAVDDVEGSKKLIKMTVDFGGFTRTILSGMKEEREDCAAELTGKQALFVVNLAPRNMAGEVSEGMIYDIGYEDGIVPVLAVPEAEVPDGVRLG</sequence>
<gene>
    <name evidence="3" type="ORF">GS424_000530</name>
</gene>
<keyword evidence="1" id="KW-0820">tRNA-binding</keyword>
<dbReference type="SUPFAM" id="SSF50249">
    <property type="entry name" value="Nucleic acid-binding proteins"/>
    <property type="match status" value="1"/>
</dbReference>
<keyword evidence="2" id="KW-0694">RNA-binding</keyword>
<dbReference type="Proteomes" id="UP000478463">
    <property type="component" value="Chromosome"/>
</dbReference>
<accession>A0A6L7IR07</accession>
<evidence type="ECO:0000313" key="4">
    <source>
        <dbReference type="Proteomes" id="UP000478463"/>
    </source>
</evidence>
<dbReference type="AlphaFoldDB" id="A0A6L7IR07"/>
<evidence type="ECO:0000256" key="1">
    <source>
        <dbReference type="ARBA" id="ARBA00022555"/>
    </source>
</evidence>
<dbReference type="PANTHER" id="PTHR11586">
    <property type="entry name" value="TRNA-AMINOACYLATION COFACTOR ARC1 FAMILY MEMBER"/>
    <property type="match status" value="1"/>
</dbReference>
<dbReference type="GO" id="GO:0000049">
    <property type="term" value="F:tRNA binding"/>
    <property type="evidence" value="ECO:0007669"/>
    <property type="project" value="UniProtKB-UniRule"/>
</dbReference>
<evidence type="ECO:0000256" key="2">
    <source>
        <dbReference type="ARBA" id="ARBA00022884"/>
    </source>
</evidence>
<dbReference type="InterPro" id="IPR002547">
    <property type="entry name" value="tRNA-bd_dom"/>
</dbReference>